<dbReference type="PANTHER" id="PTHR33254:SF28">
    <property type="entry name" value="4-HYDROXY-4-METHYL-2-OXOGLUTARATE ALDOLASE"/>
    <property type="match status" value="1"/>
</dbReference>
<feature type="binding site" evidence="1">
    <location>
        <position position="154"/>
    </location>
    <ligand>
        <name>substrate</name>
    </ligand>
</feature>
<evidence type="ECO:0000313" key="3">
    <source>
        <dbReference type="Proteomes" id="UP000016923"/>
    </source>
</evidence>
<dbReference type="AlphaFoldDB" id="S3BZD0"/>
<dbReference type="VEuPathDB" id="FungiDB:F503_08413"/>
<sequence>MSMKLLRPLRPLGASRLFKPSPNLGLNRLLTQHPRLTMASSIVAALSEFTACDVSDALLKLKVPNGGFLSGISLWSPERQSGPTKIVGPAYTVKYVPHSDPTPKHPTHYIDGIPEGAVIFISSPRMPNAVFGGLMSTRAQYSKAAGTVIDGRLRDLQEHRDLGFPVFARDVSTTAPQELAKVVGVDVPVQFKTEDQDVTIRPGDYIVADINGVIVLPQEHAEAVLPLMRKQVNADEQMAVAIKQGMSFSEASKTFRG</sequence>
<keyword evidence="2" id="KW-0808">Transferase</keyword>
<reference evidence="2 3" key="1">
    <citation type="journal article" date="2013" name="BMC Genomics">
        <title>The genome and transcriptome of the pine saprophyte Ophiostoma piceae, and a comparison with the bark beetle-associated pine pathogen Grosmannia clavigera.</title>
        <authorList>
            <person name="Haridas S."/>
            <person name="Wang Y."/>
            <person name="Lim L."/>
            <person name="Massoumi Alamouti S."/>
            <person name="Jackman S."/>
            <person name="Docking R."/>
            <person name="Robertson G."/>
            <person name="Birol I."/>
            <person name="Bohlmann J."/>
            <person name="Breuil C."/>
        </authorList>
    </citation>
    <scope>NUCLEOTIDE SEQUENCE [LARGE SCALE GENOMIC DNA]</scope>
    <source>
        <strain evidence="2 3">UAMH 11346</strain>
    </source>
</reference>
<dbReference type="PANTHER" id="PTHR33254">
    <property type="entry name" value="4-HYDROXY-4-METHYL-2-OXOGLUTARATE ALDOLASE 3-RELATED"/>
    <property type="match status" value="1"/>
</dbReference>
<evidence type="ECO:0000256" key="1">
    <source>
        <dbReference type="PIRSR" id="PIRSR605493-1"/>
    </source>
</evidence>
<accession>S3BZD0</accession>
<organism evidence="2 3">
    <name type="scientific">Ophiostoma piceae (strain UAMH 11346)</name>
    <name type="common">Sap stain fungus</name>
    <dbReference type="NCBI Taxonomy" id="1262450"/>
    <lineage>
        <taxon>Eukaryota</taxon>
        <taxon>Fungi</taxon>
        <taxon>Dikarya</taxon>
        <taxon>Ascomycota</taxon>
        <taxon>Pezizomycotina</taxon>
        <taxon>Sordariomycetes</taxon>
        <taxon>Sordariomycetidae</taxon>
        <taxon>Ophiostomatales</taxon>
        <taxon>Ophiostomataceae</taxon>
        <taxon>Ophiostoma</taxon>
    </lineage>
</organism>
<dbReference type="GO" id="GO:0032259">
    <property type="term" value="P:methylation"/>
    <property type="evidence" value="ECO:0007669"/>
    <property type="project" value="UniProtKB-KW"/>
</dbReference>
<dbReference type="GO" id="GO:0008168">
    <property type="term" value="F:methyltransferase activity"/>
    <property type="evidence" value="ECO:0007669"/>
    <property type="project" value="UniProtKB-KW"/>
</dbReference>
<comment type="cofactor">
    <cofactor evidence="1">
        <name>Mg(2+)</name>
        <dbReference type="ChEBI" id="CHEBI:18420"/>
    </cofactor>
</comment>
<keyword evidence="2" id="KW-0489">Methyltransferase</keyword>
<keyword evidence="1" id="KW-0479">Metal-binding</keyword>
<dbReference type="Pfam" id="PF03737">
    <property type="entry name" value="RraA-like"/>
    <property type="match status" value="1"/>
</dbReference>
<dbReference type="Gene3D" id="3.50.30.40">
    <property type="entry name" value="Ribonuclease E inhibitor RraA/RraA-like"/>
    <property type="match status" value="1"/>
</dbReference>
<dbReference type="CDD" id="cd16841">
    <property type="entry name" value="RraA_family"/>
    <property type="match status" value="1"/>
</dbReference>
<dbReference type="EMBL" id="KE148155">
    <property type="protein sequence ID" value="EPE05882.1"/>
    <property type="molecule type" value="Genomic_DNA"/>
</dbReference>
<proteinExistence type="predicted"/>
<protein>
    <submittedName>
        <fullName evidence="2">Ribonuclease e inhibitor rraa dimethylmenaquinone methyltransferase</fullName>
    </submittedName>
</protein>
<dbReference type="Proteomes" id="UP000016923">
    <property type="component" value="Unassembled WGS sequence"/>
</dbReference>
<dbReference type="OMA" id="MTAYEDF"/>
<dbReference type="STRING" id="1262450.S3BZD0"/>
<dbReference type="eggNOG" id="ENOG502RZ5Y">
    <property type="taxonomic scope" value="Eukaryota"/>
</dbReference>
<evidence type="ECO:0000313" key="2">
    <source>
        <dbReference type="EMBL" id="EPE05882.1"/>
    </source>
</evidence>
<dbReference type="GO" id="GO:0047443">
    <property type="term" value="F:4-hydroxy-4-methyl-2-oxoglutarate aldolase activity"/>
    <property type="evidence" value="ECO:0007669"/>
    <property type="project" value="TreeGrafter"/>
</dbReference>
<dbReference type="GO" id="GO:0008948">
    <property type="term" value="F:oxaloacetate decarboxylase activity"/>
    <property type="evidence" value="ECO:0007669"/>
    <property type="project" value="TreeGrafter"/>
</dbReference>
<dbReference type="InterPro" id="IPR005493">
    <property type="entry name" value="RraA/RraA-like"/>
</dbReference>
<name>S3BZD0_OPHP1</name>
<dbReference type="HOGENOM" id="CLU_072626_0_1_1"/>
<feature type="binding site" evidence="1">
    <location>
        <position position="155"/>
    </location>
    <ligand>
        <name>Mg(2+)</name>
        <dbReference type="ChEBI" id="CHEBI:18420"/>
    </ligand>
</feature>
<dbReference type="InterPro" id="IPR036704">
    <property type="entry name" value="RraA/RraA-like_sf"/>
</dbReference>
<keyword evidence="1" id="KW-0460">Magnesium</keyword>
<dbReference type="OrthoDB" id="1476984at2759"/>
<gene>
    <name evidence="2" type="ORF">F503_08413</name>
</gene>
<feature type="binding site" evidence="1">
    <location>
        <begin position="132"/>
        <end position="135"/>
    </location>
    <ligand>
        <name>substrate</name>
    </ligand>
</feature>
<keyword evidence="3" id="KW-1185">Reference proteome</keyword>
<dbReference type="SUPFAM" id="SSF89562">
    <property type="entry name" value="RraA-like"/>
    <property type="match status" value="1"/>
</dbReference>
<dbReference type="GO" id="GO:0046872">
    <property type="term" value="F:metal ion binding"/>
    <property type="evidence" value="ECO:0007669"/>
    <property type="project" value="UniProtKB-KW"/>
</dbReference>